<dbReference type="EMBL" id="MLJW01006362">
    <property type="protein sequence ID" value="OIQ66787.1"/>
    <property type="molecule type" value="Genomic_DNA"/>
</dbReference>
<gene>
    <name evidence="2" type="ORF">GALL_516400</name>
</gene>
<dbReference type="AlphaFoldDB" id="A0A1J5PNC4"/>
<proteinExistence type="predicted"/>
<dbReference type="CDD" id="cd04301">
    <property type="entry name" value="NAT_SF"/>
    <property type="match status" value="1"/>
</dbReference>
<evidence type="ECO:0000259" key="1">
    <source>
        <dbReference type="PROSITE" id="PS51186"/>
    </source>
</evidence>
<comment type="caution">
    <text evidence="2">The sequence shown here is derived from an EMBL/GenBank/DDBJ whole genome shotgun (WGS) entry which is preliminary data.</text>
</comment>
<dbReference type="InterPro" id="IPR016181">
    <property type="entry name" value="Acyl_CoA_acyltransferase"/>
</dbReference>
<reference evidence="2" key="1">
    <citation type="submission" date="2016-10" db="EMBL/GenBank/DDBJ databases">
        <title>Sequence of Gallionella enrichment culture.</title>
        <authorList>
            <person name="Poehlein A."/>
            <person name="Muehling M."/>
            <person name="Daniel R."/>
        </authorList>
    </citation>
    <scope>NUCLEOTIDE SEQUENCE</scope>
</reference>
<dbReference type="GO" id="GO:0016747">
    <property type="term" value="F:acyltransferase activity, transferring groups other than amino-acyl groups"/>
    <property type="evidence" value="ECO:0007669"/>
    <property type="project" value="InterPro"/>
</dbReference>
<keyword evidence="2" id="KW-0808">Transferase</keyword>
<dbReference type="PANTHER" id="PTHR43328">
    <property type="entry name" value="ACETYLTRANSFERASE-RELATED"/>
    <property type="match status" value="1"/>
</dbReference>
<organism evidence="2">
    <name type="scientific">mine drainage metagenome</name>
    <dbReference type="NCBI Taxonomy" id="410659"/>
    <lineage>
        <taxon>unclassified sequences</taxon>
        <taxon>metagenomes</taxon>
        <taxon>ecological metagenomes</taxon>
    </lineage>
</organism>
<dbReference type="PANTHER" id="PTHR43328:SF1">
    <property type="entry name" value="N-ACETYLTRANSFERASE DOMAIN-CONTAINING PROTEIN"/>
    <property type="match status" value="1"/>
</dbReference>
<dbReference type="PROSITE" id="PS51186">
    <property type="entry name" value="GNAT"/>
    <property type="match status" value="1"/>
</dbReference>
<protein>
    <submittedName>
        <fullName evidence="2">Putative succinyl-CoA transferasec</fullName>
        <ecNumber evidence="2">2.8.3.-</ecNumber>
    </submittedName>
</protein>
<accession>A0A1J5PNC4</accession>
<feature type="domain" description="N-acetyltransferase" evidence="1">
    <location>
        <begin position="23"/>
        <end position="175"/>
    </location>
</feature>
<sequence>MLQDIPTQTLRETKRCVLETERLVLRQPTLADVKAISRLADERRIAENSRRLPHPYSQDHAVEFVRGIADDNRETVFLIENNHTPIGMVGVDWRAPETPELGYWLGVEYWGQGFATEAARAVIDFTFEEFDAKQLISGARVANPASRNILEKCGFQWSGVELHRFEALGSSTPVDCFRLSRGVWASLKSWGNSIRRER</sequence>
<dbReference type="InterPro" id="IPR000182">
    <property type="entry name" value="GNAT_dom"/>
</dbReference>
<dbReference type="EC" id="2.8.3.-" evidence="2"/>
<dbReference type="Gene3D" id="3.40.630.30">
    <property type="match status" value="1"/>
</dbReference>
<dbReference type="SUPFAM" id="SSF55729">
    <property type="entry name" value="Acyl-CoA N-acyltransferases (Nat)"/>
    <property type="match status" value="1"/>
</dbReference>
<evidence type="ECO:0000313" key="2">
    <source>
        <dbReference type="EMBL" id="OIQ66787.1"/>
    </source>
</evidence>
<dbReference type="Pfam" id="PF13302">
    <property type="entry name" value="Acetyltransf_3"/>
    <property type="match status" value="1"/>
</dbReference>
<name>A0A1J5PNC4_9ZZZZ</name>